<dbReference type="InterPro" id="IPR040765">
    <property type="entry name" value="Tudor_1_RapA"/>
</dbReference>
<dbReference type="CDD" id="cd18011">
    <property type="entry name" value="DEXDc_RapA"/>
    <property type="match status" value="1"/>
</dbReference>
<dbReference type="Proteomes" id="UP000238071">
    <property type="component" value="Unassembled WGS sequence"/>
</dbReference>
<organism evidence="12 13">
    <name type="scientific">Methylobacter tundripaludum</name>
    <dbReference type="NCBI Taxonomy" id="173365"/>
    <lineage>
        <taxon>Bacteria</taxon>
        <taxon>Pseudomonadati</taxon>
        <taxon>Pseudomonadota</taxon>
        <taxon>Gammaproteobacteria</taxon>
        <taxon>Methylococcales</taxon>
        <taxon>Methylococcaceae</taxon>
        <taxon>Methylobacter</taxon>
    </lineage>
</organism>
<dbReference type="InterPro" id="IPR038718">
    <property type="entry name" value="SNF2-like_sf"/>
</dbReference>
<keyword evidence="6 9" id="KW-0238">DNA-binding</keyword>
<evidence type="ECO:0000256" key="2">
    <source>
        <dbReference type="ARBA" id="ARBA00022801"/>
    </source>
</evidence>
<dbReference type="PANTHER" id="PTHR45766:SF6">
    <property type="entry name" value="SWI_SNF-RELATED MATRIX-ASSOCIATED ACTIN-DEPENDENT REGULATOR OF CHROMATIN SUBFAMILY A-LIKE PROTEIN 1"/>
    <property type="match status" value="1"/>
</dbReference>
<keyword evidence="7 9" id="KW-0010">Activator</keyword>
<evidence type="ECO:0000259" key="10">
    <source>
        <dbReference type="PROSITE" id="PS51192"/>
    </source>
</evidence>
<evidence type="ECO:0000256" key="6">
    <source>
        <dbReference type="ARBA" id="ARBA00023125"/>
    </source>
</evidence>
<feature type="short sequence motif" description="DEAH box" evidence="9">
    <location>
        <begin position="299"/>
        <end position="302"/>
    </location>
</feature>
<dbReference type="SUPFAM" id="SSF52540">
    <property type="entry name" value="P-loop containing nucleoside triphosphate hydrolases"/>
    <property type="match status" value="2"/>
</dbReference>
<comment type="caution">
    <text evidence="12">The sequence shown here is derived from an EMBL/GenBank/DDBJ whole genome shotgun (WGS) entry which is preliminary data.</text>
</comment>
<dbReference type="GO" id="GO:0016817">
    <property type="term" value="F:hydrolase activity, acting on acid anhydrides"/>
    <property type="evidence" value="ECO:0007669"/>
    <property type="project" value="InterPro"/>
</dbReference>
<proteinExistence type="inferred from homology"/>
<dbReference type="Gene3D" id="2.30.30.930">
    <property type="match status" value="1"/>
</dbReference>
<dbReference type="PROSITE" id="PS51194">
    <property type="entry name" value="HELICASE_CTER"/>
    <property type="match status" value="1"/>
</dbReference>
<feature type="domain" description="Helicase C-terminal" evidence="11">
    <location>
        <begin position="496"/>
        <end position="649"/>
    </location>
</feature>
<dbReference type="InterPro" id="IPR000330">
    <property type="entry name" value="SNF2_N"/>
</dbReference>
<keyword evidence="3 9" id="KW-0347">Helicase</keyword>
<dbReference type="CDD" id="cd18793">
    <property type="entry name" value="SF2_C_SNF"/>
    <property type="match status" value="1"/>
</dbReference>
<name>A0A2S6H3I2_9GAMM</name>
<keyword evidence="2 9" id="KW-0378">Hydrolase</keyword>
<evidence type="ECO:0000256" key="1">
    <source>
        <dbReference type="ARBA" id="ARBA00022741"/>
    </source>
</evidence>
<dbReference type="RefSeq" id="WP_104423377.1">
    <property type="nucleotide sequence ID" value="NZ_PTIY01000005.1"/>
</dbReference>
<dbReference type="InterPro" id="IPR022737">
    <property type="entry name" value="RapA_C"/>
</dbReference>
<dbReference type="Gene3D" id="3.40.50.300">
    <property type="entry name" value="P-loop containing nucleotide triphosphate hydrolases"/>
    <property type="match status" value="1"/>
</dbReference>
<comment type="subunit">
    <text evidence="9">Interacts with the RNAP. Has a higher affinity for the core RNAP than for the holoenzyme. Its ATPase activity is stimulated by binding to RNAP.</text>
</comment>
<gene>
    <name evidence="9" type="primary">rapA</name>
    <name evidence="12" type="ORF">B0F88_105103</name>
</gene>
<protein>
    <recommendedName>
        <fullName evidence="9">RNA polymerase-associated protein RapA</fullName>
        <ecNumber evidence="9">3.6.4.-</ecNumber>
    </recommendedName>
    <alternativeName>
        <fullName evidence="9">ATP-dependent helicase HepA</fullName>
    </alternativeName>
</protein>
<dbReference type="EC" id="3.6.4.-" evidence="9"/>
<dbReference type="Pfam" id="PF18339">
    <property type="entry name" value="Tudor_1_RapA"/>
    <property type="match status" value="1"/>
</dbReference>
<evidence type="ECO:0000313" key="13">
    <source>
        <dbReference type="Proteomes" id="UP000238071"/>
    </source>
</evidence>
<evidence type="ECO:0000256" key="3">
    <source>
        <dbReference type="ARBA" id="ARBA00022806"/>
    </source>
</evidence>
<evidence type="ECO:0000256" key="5">
    <source>
        <dbReference type="ARBA" id="ARBA00023015"/>
    </source>
</evidence>
<keyword evidence="13" id="KW-1185">Reference proteome</keyword>
<evidence type="ECO:0000256" key="4">
    <source>
        <dbReference type="ARBA" id="ARBA00022840"/>
    </source>
</evidence>
<dbReference type="GO" id="GO:0003677">
    <property type="term" value="F:DNA binding"/>
    <property type="evidence" value="ECO:0007669"/>
    <property type="project" value="UniProtKB-KW"/>
</dbReference>
<dbReference type="HAMAP" id="MF_01821">
    <property type="entry name" value="Helicase_RapA"/>
    <property type="match status" value="1"/>
</dbReference>
<keyword evidence="1 9" id="KW-0547">Nucleotide-binding</keyword>
<feature type="domain" description="Helicase ATP-binding" evidence="10">
    <location>
        <begin position="163"/>
        <end position="353"/>
    </location>
</feature>
<dbReference type="GO" id="GO:0004386">
    <property type="term" value="F:helicase activity"/>
    <property type="evidence" value="ECO:0007669"/>
    <property type="project" value="UniProtKB-UniRule"/>
</dbReference>
<dbReference type="SMART" id="SM00487">
    <property type="entry name" value="DEXDc"/>
    <property type="match status" value="1"/>
</dbReference>
<dbReference type="EMBL" id="PTIY01000005">
    <property type="protein sequence ID" value="PPK71991.1"/>
    <property type="molecule type" value="Genomic_DNA"/>
</dbReference>
<evidence type="ECO:0000256" key="9">
    <source>
        <dbReference type="HAMAP-Rule" id="MF_01821"/>
    </source>
</evidence>
<keyword evidence="5 9" id="KW-0805">Transcription regulation</keyword>
<dbReference type="GO" id="GO:0006355">
    <property type="term" value="P:regulation of DNA-templated transcription"/>
    <property type="evidence" value="ECO:0007669"/>
    <property type="project" value="UniProtKB-UniRule"/>
</dbReference>
<dbReference type="Pfam" id="PF18337">
    <property type="entry name" value="Tudor_RapA"/>
    <property type="match status" value="1"/>
</dbReference>
<keyword evidence="4 9" id="KW-0067">ATP-binding</keyword>
<dbReference type="AlphaFoldDB" id="A0A2S6H3I2"/>
<dbReference type="InterPro" id="IPR001650">
    <property type="entry name" value="Helicase_C-like"/>
</dbReference>
<dbReference type="Gene3D" id="3.30.360.80">
    <property type="match status" value="1"/>
</dbReference>
<dbReference type="InterPro" id="IPR023949">
    <property type="entry name" value="Helicase_RapA"/>
</dbReference>
<dbReference type="Gene3D" id="2.30.30.140">
    <property type="match status" value="1"/>
</dbReference>
<dbReference type="SMART" id="SM00490">
    <property type="entry name" value="HELICc"/>
    <property type="match status" value="1"/>
</dbReference>
<dbReference type="InterPro" id="IPR049730">
    <property type="entry name" value="SNF2/RAD54-like_C"/>
</dbReference>
<dbReference type="InterPro" id="IPR057342">
    <property type="entry name" value="DEXDc_RapA"/>
</dbReference>
<dbReference type="InterPro" id="IPR014001">
    <property type="entry name" value="Helicase_ATP-bd"/>
</dbReference>
<dbReference type="Gene3D" id="6.10.140.1500">
    <property type="match status" value="1"/>
</dbReference>
<dbReference type="PANTHER" id="PTHR45766">
    <property type="entry name" value="DNA ANNEALING HELICASE AND ENDONUCLEASE ZRANB3 FAMILY MEMBER"/>
    <property type="match status" value="1"/>
</dbReference>
<evidence type="ECO:0000256" key="7">
    <source>
        <dbReference type="ARBA" id="ARBA00023159"/>
    </source>
</evidence>
<comment type="function">
    <text evidence="9">Transcription regulator that activates transcription by stimulating RNA polymerase (RNAP) recycling in case of stress conditions such as supercoiled DNA or high salt concentrations. Probably acts by releasing the RNAP, when it is trapped or immobilized on tightly supercoiled DNA. Does not activate transcription on linear DNA. Probably not involved in DNA repair.</text>
</comment>
<dbReference type="OrthoDB" id="9814088at2"/>
<dbReference type="PROSITE" id="PS51192">
    <property type="entry name" value="HELICASE_ATP_BIND_1"/>
    <property type="match status" value="1"/>
</dbReference>
<dbReference type="GO" id="GO:0005524">
    <property type="term" value="F:ATP binding"/>
    <property type="evidence" value="ECO:0007669"/>
    <property type="project" value="UniProtKB-UniRule"/>
</dbReference>
<evidence type="ECO:0000256" key="8">
    <source>
        <dbReference type="ARBA" id="ARBA00023163"/>
    </source>
</evidence>
<dbReference type="Pfam" id="PF12137">
    <property type="entry name" value="RapA_C"/>
    <property type="match status" value="1"/>
</dbReference>
<dbReference type="InterPro" id="IPR027417">
    <property type="entry name" value="P-loop_NTPase"/>
</dbReference>
<feature type="binding site" evidence="9">
    <location>
        <begin position="176"/>
        <end position="183"/>
    </location>
    <ligand>
        <name>ATP</name>
        <dbReference type="ChEBI" id="CHEBI:30616"/>
    </ligand>
</feature>
<dbReference type="NCBIfam" id="NF003426">
    <property type="entry name" value="PRK04914.1"/>
    <property type="match status" value="1"/>
</dbReference>
<dbReference type="Pfam" id="PF00271">
    <property type="entry name" value="Helicase_C"/>
    <property type="match status" value="1"/>
</dbReference>
<accession>A0A2S6H3I2</accession>
<dbReference type="InterPro" id="IPR040766">
    <property type="entry name" value="Tudor_2_RapA"/>
</dbReference>
<sequence>MEQFIPGQRWISNTESELGLGLILEVAHKRITVLFLACDEKRMYAQDNAPLTRVRFSAGDVIESIDEEKVIVTDLIEQNGLITYLGKNENGQEVRVDEVELNHHIQFNKPQDRLFIGQVDPTAWFLLRYETWRRLQQHQQSPVKGLLGGRASLIPHQLFIAHESANRSAPRIMLADEVGLGKTIEAGLILHHRLINGLSNRVLIIVPETLLHQWLVEMLRRFNLRFSVFDEARCLGAYVEDDMLADAESSLRTLGGEDANSDNPFLTEQLILCSQGFFSNYPRRQQQAIDAGWDMVIVDEAHHLEWSEQAPSADYLFVEQLARVSPSLILLTATPEQLGKESHFARLRLLDPDRFYSFAAFVEEERLFEPVANAAKSLLAKEALNEEAQHHLTELLKDDNVDGLLKNLNDPEKSAAARDALVNVLLDHHGTGRILFRNSRQTVQGFPERERYGYALSGQPNSDDLQQDPRYLWLVDKVKQLGGIHTIPGDRLASSRLADGIHTIPGDKALVICKHAQTAIDLEQTLKNRAGIASAVFHEGMTIIERDRAAAYFADPDSAARLLICSEIGSEGRNFQFVHHLILMDLPVNPDLLQQRIGRLDRIGQKHVIQIHVPYLEHSDNAVLYRWYDEGLNAFASNSSSAQRVADILHDELAAVLESKDSAAIDALIVKTQALSAELETQMHNGRDQLLELNSCRKELADELIGQLNSYEKEGVLWPYMEDVFECYGVDTEFHSPDCFIVRPSDHLRVSHFPGLTEDGMTVTVDRQIALAREDMQFMTWEHPIVTASMDMVLSSETGNAAISVIKHSDLKAGQFLLECLFIVECSAPAELQIGRFLPHTPIRVLIDQNQKDLSAAIDHRDLVEAGIKFDKHKIIAFLNSQRPHLINLLSMAEQTAKAGMQQLVDDATQAMLESLSNEIKRLVRLKKVNPTIRTEEIELLKDMTMLAHENIQAAQLRLDAVRFVITS</sequence>
<evidence type="ECO:0000313" key="12">
    <source>
        <dbReference type="EMBL" id="PPK71991.1"/>
    </source>
</evidence>
<dbReference type="Gene3D" id="3.40.50.10810">
    <property type="entry name" value="Tandem AAA-ATPase domain"/>
    <property type="match status" value="1"/>
</dbReference>
<keyword evidence="8 9" id="KW-0804">Transcription</keyword>
<evidence type="ECO:0000259" key="11">
    <source>
        <dbReference type="PROSITE" id="PS51194"/>
    </source>
</evidence>
<dbReference type="Pfam" id="PF00176">
    <property type="entry name" value="SNF2-rel_dom"/>
    <property type="match status" value="1"/>
</dbReference>
<reference evidence="12 13" key="1">
    <citation type="submission" date="2018-02" db="EMBL/GenBank/DDBJ databases">
        <title>Subsurface microbial communities from deep shales in Ohio and West Virginia, USA.</title>
        <authorList>
            <person name="Wrighton K."/>
        </authorList>
    </citation>
    <scope>NUCLEOTIDE SEQUENCE [LARGE SCALE GENOMIC DNA]</scope>
    <source>
        <strain evidence="12 13">OWC-G53F</strain>
    </source>
</reference>
<comment type="similarity">
    <text evidence="9">Belongs to the SNF2/RAD54 helicase family. RapA subfamily.</text>
</comment>